<proteinExistence type="predicted"/>
<dbReference type="InterPro" id="IPR055414">
    <property type="entry name" value="LRR_R13L4/SHOC2-like"/>
</dbReference>
<evidence type="ECO:0000259" key="3">
    <source>
        <dbReference type="PROSITE" id="PS50053"/>
    </source>
</evidence>
<gene>
    <name evidence="4" type="ORF">FNV43_RR05328</name>
</gene>
<dbReference type="InterPro" id="IPR025875">
    <property type="entry name" value="Leu-rich_rpt_4"/>
</dbReference>
<evidence type="ECO:0000256" key="2">
    <source>
        <dbReference type="ARBA" id="ARBA00022737"/>
    </source>
</evidence>
<dbReference type="PANTHER" id="PTHR48051">
    <property type="match status" value="1"/>
</dbReference>
<name>A0A8K0MRH4_9ROSA</name>
<dbReference type="Proteomes" id="UP000796880">
    <property type="component" value="Unassembled WGS sequence"/>
</dbReference>
<dbReference type="Gene3D" id="3.80.10.10">
    <property type="entry name" value="Ribonuclease Inhibitor"/>
    <property type="match status" value="1"/>
</dbReference>
<dbReference type="AlphaFoldDB" id="A0A8K0MRH4"/>
<comment type="caution">
    <text evidence="4">The sequence shown here is derived from an EMBL/GenBank/DDBJ whole genome shotgun (WGS) entry which is preliminary data.</text>
</comment>
<dbReference type="PROSITE" id="PS51450">
    <property type="entry name" value="LRR"/>
    <property type="match status" value="2"/>
</dbReference>
<dbReference type="InterPro" id="IPR050216">
    <property type="entry name" value="LRR_domain-containing"/>
</dbReference>
<dbReference type="EMBL" id="VOIH02000002">
    <property type="protein sequence ID" value="KAF3454880.1"/>
    <property type="molecule type" value="Genomic_DNA"/>
</dbReference>
<accession>A0A8K0MRH4</accession>
<dbReference type="SMART" id="SM00364">
    <property type="entry name" value="LRR_BAC"/>
    <property type="match status" value="5"/>
</dbReference>
<dbReference type="InterPro" id="IPR032675">
    <property type="entry name" value="LRR_dom_sf"/>
</dbReference>
<dbReference type="SMART" id="SM00213">
    <property type="entry name" value="UBQ"/>
    <property type="match status" value="1"/>
</dbReference>
<feature type="domain" description="Ubiquitin-like" evidence="3">
    <location>
        <begin position="14"/>
        <end position="86"/>
    </location>
</feature>
<evidence type="ECO:0000313" key="5">
    <source>
        <dbReference type="Proteomes" id="UP000796880"/>
    </source>
</evidence>
<dbReference type="SUPFAM" id="SSF52058">
    <property type="entry name" value="L domain-like"/>
    <property type="match status" value="1"/>
</dbReference>
<dbReference type="InterPro" id="IPR029071">
    <property type="entry name" value="Ubiquitin-like_domsf"/>
</dbReference>
<dbReference type="Pfam" id="PF12799">
    <property type="entry name" value="LRR_4"/>
    <property type="match status" value="1"/>
</dbReference>
<dbReference type="OrthoDB" id="2187496at2759"/>
<dbReference type="PROSITE" id="PS50053">
    <property type="entry name" value="UBIQUITIN_2"/>
    <property type="match status" value="1"/>
</dbReference>
<dbReference type="PANTHER" id="PTHR48051:SF1">
    <property type="entry name" value="RAS SUPPRESSOR PROTEIN 1"/>
    <property type="match status" value="1"/>
</dbReference>
<dbReference type="Gene3D" id="3.10.20.90">
    <property type="entry name" value="Phosphatidylinositol 3-kinase Catalytic Subunit, Chain A, domain 1"/>
    <property type="match status" value="1"/>
</dbReference>
<dbReference type="GO" id="GO:0005737">
    <property type="term" value="C:cytoplasm"/>
    <property type="evidence" value="ECO:0007669"/>
    <property type="project" value="TreeGrafter"/>
</dbReference>
<keyword evidence="1" id="KW-0433">Leucine-rich repeat</keyword>
<keyword evidence="5" id="KW-1185">Reference proteome</keyword>
<evidence type="ECO:0000256" key="1">
    <source>
        <dbReference type="ARBA" id="ARBA00022614"/>
    </source>
</evidence>
<dbReference type="Pfam" id="PF00240">
    <property type="entry name" value="ubiquitin"/>
    <property type="match status" value="1"/>
</dbReference>
<dbReference type="Pfam" id="PF23598">
    <property type="entry name" value="LRR_14"/>
    <property type="match status" value="1"/>
</dbReference>
<organism evidence="4 5">
    <name type="scientific">Rhamnella rubrinervis</name>
    <dbReference type="NCBI Taxonomy" id="2594499"/>
    <lineage>
        <taxon>Eukaryota</taxon>
        <taxon>Viridiplantae</taxon>
        <taxon>Streptophyta</taxon>
        <taxon>Embryophyta</taxon>
        <taxon>Tracheophyta</taxon>
        <taxon>Spermatophyta</taxon>
        <taxon>Magnoliopsida</taxon>
        <taxon>eudicotyledons</taxon>
        <taxon>Gunneridae</taxon>
        <taxon>Pentapetalae</taxon>
        <taxon>rosids</taxon>
        <taxon>fabids</taxon>
        <taxon>Rosales</taxon>
        <taxon>Rhamnaceae</taxon>
        <taxon>rhamnoid group</taxon>
        <taxon>Rhamneae</taxon>
        <taxon>Rhamnella</taxon>
    </lineage>
</organism>
<sequence length="375" mass="41201">MECDASSNDMETAISINVKFSGTSIPISNLSLDSTIKDLKSLLQPLTNVLPRGQKLIFKGKLLVDEMTLRASEVTDGSKVMLMASQGLHQGDGPILKRAQTRPIARANNASKLEKEKMQVSVDKNRLERWKATGVIALSECNLKAIPDEVWVCGTSARVLDFTNNAIQEVPFQIGCLNSLQKLNMNANDIMDASISWQGVTSLVHLTVLSLNQNQLTTLPSALGELTSLRQLFVANNKLTGLPIEIGSLIQLEVLKANNNRINTIPPGIGDCKALTEVDLSSNLLLNLPDSFGNLQNLKSLHLGNNGLKSLPSTLFTMCLQLTTLDLHNTEITVDQLRELEGWENFEERRRLKNQKQLDFRVVGSAAFDEGADKN</sequence>
<keyword evidence="2" id="KW-0677">Repeat</keyword>
<dbReference type="InterPro" id="IPR003591">
    <property type="entry name" value="Leu-rich_rpt_typical-subtyp"/>
</dbReference>
<dbReference type="InterPro" id="IPR001611">
    <property type="entry name" value="Leu-rich_rpt"/>
</dbReference>
<reference evidence="4" key="1">
    <citation type="submission" date="2020-03" db="EMBL/GenBank/DDBJ databases">
        <title>A high-quality chromosome-level genome assembly of a woody plant with both climbing and erect habits, Rhamnella rubrinervis.</title>
        <authorList>
            <person name="Lu Z."/>
            <person name="Yang Y."/>
            <person name="Zhu X."/>
            <person name="Sun Y."/>
        </authorList>
    </citation>
    <scope>NUCLEOTIDE SEQUENCE</scope>
    <source>
        <strain evidence="4">BYM</strain>
        <tissue evidence="4">Leaf</tissue>
    </source>
</reference>
<dbReference type="SMART" id="SM00369">
    <property type="entry name" value="LRR_TYP"/>
    <property type="match status" value="5"/>
</dbReference>
<evidence type="ECO:0000313" key="4">
    <source>
        <dbReference type="EMBL" id="KAF3454880.1"/>
    </source>
</evidence>
<dbReference type="InterPro" id="IPR000626">
    <property type="entry name" value="Ubiquitin-like_dom"/>
</dbReference>
<protein>
    <recommendedName>
        <fullName evidence="3">Ubiquitin-like domain-containing protein</fullName>
    </recommendedName>
</protein>
<dbReference type="SUPFAM" id="SSF54236">
    <property type="entry name" value="Ubiquitin-like"/>
    <property type="match status" value="1"/>
</dbReference>